<dbReference type="Pfam" id="PF00431">
    <property type="entry name" value="CUB"/>
    <property type="match status" value="1"/>
</dbReference>
<keyword evidence="3" id="KW-0165">Cleavage on pair of basic residues</keyword>
<keyword evidence="5" id="KW-0339">Growth factor</keyword>
<evidence type="ECO:0000259" key="9">
    <source>
        <dbReference type="PROSITE" id="PS50278"/>
    </source>
</evidence>
<feature type="domain" description="CUB" evidence="8">
    <location>
        <begin position="9"/>
        <end position="139"/>
    </location>
</feature>
<feature type="domain" description="Platelet-derived growth factor (PDGF) family profile" evidence="9">
    <location>
        <begin position="174"/>
        <end position="227"/>
    </location>
</feature>
<dbReference type="GO" id="GO:0008083">
    <property type="term" value="F:growth factor activity"/>
    <property type="evidence" value="ECO:0007669"/>
    <property type="project" value="UniProtKB-KW"/>
</dbReference>
<dbReference type="Ensembl" id="ENSSGRT00000040609.1">
    <property type="protein sequence ID" value="ENSSGRP00000037855.1"/>
    <property type="gene ID" value="ENSSGRG00000020700.1"/>
</dbReference>
<evidence type="ECO:0000256" key="7">
    <source>
        <dbReference type="PROSITE-ProRule" id="PRU00059"/>
    </source>
</evidence>
<sequence>SSLNEDNFEGNSFAVDLKYFKFEEVIMVKSGGHIQSPRFPNSYPRNLLLSWKLLSPPHTRILLEFDAQFGLEEAENGVCRYDYVEVEDISETSTIIWGRWCGQRAPSRISSKTNLIKITFKSDDYFVAKPGFKICYSLLVSFTSKLILLFSKDISISNKCTVIHSLSVFMRQTEVISSLDLDRLYDDVKQYSCTPRNFSVNLREELKATNTVFFPRCLLVQRCGGNCACGTDNWNSCSCSAGKIVKKLHETDSPAPRLTPLVDKIHKSSTQVFDTLIKLCSCKSTS</sequence>
<dbReference type="AlphaFoldDB" id="A0A672MLH5"/>
<accession>A0A672MLH5</accession>
<dbReference type="Gene3D" id="2.60.120.290">
    <property type="entry name" value="Spermadhesin, CUB domain"/>
    <property type="match status" value="1"/>
</dbReference>
<evidence type="ECO:0000313" key="11">
    <source>
        <dbReference type="Proteomes" id="UP000472262"/>
    </source>
</evidence>
<dbReference type="CDD" id="cd00041">
    <property type="entry name" value="CUB"/>
    <property type="match status" value="1"/>
</dbReference>
<dbReference type="Proteomes" id="UP000472262">
    <property type="component" value="Unassembled WGS sequence"/>
</dbReference>
<keyword evidence="4" id="KW-0677">Repeat</keyword>
<dbReference type="SUPFAM" id="SSF57501">
    <property type="entry name" value="Cystine-knot cytokines"/>
    <property type="match status" value="1"/>
</dbReference>
<dbReference type="InterPro" id="IPR029034">
    <property type="entry name" value="Cystine-knot_cytokine"/>
</dbReference>
<reference evidence="10" key="1">
    <citation type="submission" date="2025-08" db="UniProtKB">
        <authorList>
            <consortium name="Ensembl"/>
        </authorList>
    </citation>
    <scope>IDENTIFICATION</scope>
</reference>
<gene>
    <name evidence="10" type="primary">LOC107560832</name>
</gene>
<comment type="subcellular location">
    <subcellularLocation>
        <location evidence="1">Secreted</location>
    </subcellularLocation>
</comment>
<dbReference type="Gene3D" id="2.10.90.10">
    <property type="entry name" value="Cystine-knot cytokines"/>
    <property type="match status" value="1"/>
</dbReference>
<protein>
    <submittedName>
        <fullName evidence="10">Platelet derived growth factor D</fullName>
    </submittedName>
</protein>
<dbReference type="GO" id="GO:0005576">
    <property type="term" value="C:extracellular region"/>
    <property type="evidence" value="ECO:0007669"/>
    <property type="project" value="UniProtKB-SubCell"/>
</dbReference>
<keyword evidence="2" id="KW-0964">Secreted</keyword>
<reference evidence="10" key="2">
    <citation type="submission" date="2025-09" db="UniProtKB">
        <authorList>
            <consortium name="Ensembl"/>
        </authorList>
    </citation>
    <scope>IDENTIFICATION</scope>
</reference>
<evidence type="ECO:0000256" key="6">
    <source>
        <dbReference type="ARBA" id="ARBA00023157"/>
    </source>
</evidence>
<organism evidence="10 11">
    <name type="scientific">Sinocyclocheilus grahami</name>
    <name type="common">Dianchi golden-line fish</name>
    <name type="synonym">Barbus grahami</name>
    <dbReference type="NCBI Taxonomy" id="75366"/>
    <lineage>
        <taxon>Eukaryota</taxon>
        <taxon>Metazoa</taxon>
        <taxon>Chordata</taxon>
        <taxon>Craniata</taxon>
        <taxon>Vertebrata</taxon>
        <taxon>Euteleostomi</taxon>
        <taxon>Actinopterygii</taxon>
        <taxon>Neopterygii</taxon>
        <taxon>Teleostei</taxon>
        <taxon>Ostariophysi</taxon>
        <taxon>Cypriniformes</taxon>
        <taxon>Cyprinidae</taxon>
        <taxon>Cyprininae</taxon>
        <taxon>Sinocyclocheilus</taxon>
    </lineage>
</organism>
<evidence type="ECO:0000256" key="1">
    <source>
        <dbReference type="ARBA" id="ARBA00004613"/>
    </source>
</evidence>
<evidence type="ECO:0000256" key="2">
    <source>
        <dbReference type="ARBA" id="ARBA00022525"/>
    </source>
</evidence>
<dbReference type="InterPro" id="IPR035914">
    <property type="entry name" value="Sperma_CUB_dom_sf"/>
</dbReference>
<dbReference type="PROSITE" id="PS01180">
    <property type="entry name" value="CUB"/>
    <property type="match status" value="1"/>
</dbReference>
<dbReference type="SMART" id="SM00042">
    <property type="entry name" value="CUB"/>
    <property type="match status" value="1"/>
</dbReference>
<proteinExistence type="predicted"/>
<name>A0A672MLH5_SINGR</name>
<dbReference type="PROSITE" id="PS50278">
    <property type="entry name" value="PDGF_2"/>
    <property type="match status" value="1"/>
</dbReference>
<dbReference type="GO" id="GO:0016020">
    <property type="term" value="C:membrane"/>
    <property type="evidence" value="ECO:0007669"/>
    <property type="project" value="InterPro"/>
</dbReference>
<keyword evidence="6" id="KW-1015">Disulfide bond</keyword>
<dbReference type="PANTHER" id="PTHR24251">
    <property type="entry name" value="OVOCHYMASE-RELATED"/>
    <property type="match status" value="1"/>
</dbReference>
<evidence type="ECO:0000256" key="5">
    <source>
        <dbReference type="ARBA" id="ARBA00023030"/>
    </source>
</evidence>
<evidence type="ECO:0000313" key="10">
    <source>
        <dbReference type="Ensembl" id="ENSSGRP00000037855.1"/>
    </source>
</evidence>
<evidence type="ECO:0000256" key="4">
    <source>
        <dbReference type="ARBA" id="ARBA00022737"/>
    </source>
</evidence>
<comment type="caution">
    <text evidence="7">Lacks conserved residue(s) required for the propagation of feature annotation.</text>
</comment>
<evidence type="ECO:0000259" key="8">
    <source>
        <dbReference type="PROSITE" id="PS01180"/>
    </source>
</evidence>
<keyword evidence="11" id="KW-1185">Reference proteome</keyword>
<dbReference type="InterPro" id="IPR000072">
    <property type="entry name" value="PDGF/VEGF_dom"/>
</dbReference>
<dbReference type="SUPFAM" id="SSF49854">
    <property type="entry name" value="Spermadhesin, CUB domain"/>
    <property type="match status" value="1"/>
</dbReference>
<dbReference type="InterPro" id="IPR000859">
    <property type="entry name" value="CUB_dom"/>
</dbReference>
<evidence type="ECO:0000256" key="3">
    <source>
        <dbReference type="ARBA" id="ARBA00022685"/>
    </source>
</evidence>
<dbReference type="Pfam" id="PF00341">
    <property type="entry name" value="PDGF"/>
    <property type="match status" value="1"/>
</dbReference>